<dbReference type="PRINTS" id="PR01534">
    <property type="entry name" value="VOMERONASL1R"/>
</dbReference>
<dbReference type="GO" id="GO:0005886">
    <property type="term" value="C:plasma membrane"/>
    <property type="evidence" value="ECO:0007669"/>
    <property type="project" value="UniProtKB-SubCell"/>
</dbReference>
<comment type="function">
    <text evidence="1">Putative pheromone receptor.</text>
</comment>
<keyword evidence="7 13" id="KW-1133">Transmembrane helix</keyword>
<dbReference type="PaxDb" id="9986-ENSOCUP00000017404"/>
<feature type="transmembrane region" description="Helical" evidence="13">
    <location>
        <begin position="189"/>
        <end position="206"/>
    </location>
</feature>
<dbReference type="InParanoid" id="G1TKB9"/>
<evidence type="ECO:0000256" key="9">
    <source>
        <dbReference type="ARBA" id="ARBA00023136"/>
    </source>
</evidence>
<evidence type="ECO:0000256" key="12">
    <source>
        <dbReference type="ARBA" id="ARBA00023224"/>
    </source>
</evidence>
<dbReference type="GO" id="GO:0016503">
    <property type="term" value="F:pheromone receptor activity"/>
    <property type="evidence" value="ECO:0007669"/>
    <property type="project" value="InterPro"/>
</dbReference>
<dbReference type="GeneID" id="100311121"/>
<dbReference type="RefSeq" id="NP_001160813.1">
    <property type="nucleotide sequence ID" value="NM_001167341.1"/>
</dbReference>
<evidence type="ECO:0000256" key="1">
    <source>
        <dbReference type="ARBA" id="ARBA00003878"/>
    </source>
</evidence>
<dbReference type="GeneTree" id="ENSGT00960000186612"/>
<comment type="subcellular location">
    <subcellularLocation>
        <location evidence="2 13">Cell membrane</location>
        <topology evidence="2 13">Multi-pass membrane protein</topology>
    </subcellularLocation>
</comment>
<dbReference type="Gene3D" id="1.20.1070.10">
    <property type="entry name" value="Rhodopsin 7-helix transmembrane proteins"/>
    <property type="match status" value="1"/>
</dbReference>
<keyword evidence="4 13" id="KW-1003">Cell membrane</keyword>
<dbReference type="PROSITE" id="PS50262">
    <property type="entry name" value="G_PROTEIN_RECEP_F1_2"/>
    <property type="match status" value="1"/>
</dbReference>
<dbReference type="eggNOG" id="ENOG502TFDE">
    <property type="taxonomic scope" value="Eukaryota"/>
</dbReference>
<evidence type="ECO:0000313" key="16">
    <source>
        <dbReference type="Proteomes" id="UP000001811"/>
    </source>
</evidence>
<feature type="transmembrane region" description="Helical" evidence="13">
    <location>
        <begin position="6"/>
        <end position="27"/>
    </location>
</feature>
<evidence type="ECO:0000256" key="2">
    <source>
        <dbReference type="ARBA" id="ARBA00004651"/>
    </source>
</evidence>
<protein>
    <recommendedName>
        <fullName evidence="13">Vomeronasal type-1 receptor</fullName>
    </recommendedName>
</protein>
<dbReference type="Pfam" id="PF03402">
    <property type="entry name" value="V1R"/>
    <property type="match status" value="1"/>
</dbReference>
<dbReference type="KEGG" id="ocu:100311121"/>
<organism evidence="15 16">
    <name type="scientific">Oryctolagus cuniculus</name>
    <name type="common">Rabbit</name>
    <dbReference type="NCBI Taxonomy" id="9986"/>
    <lineage>
        <taxon>Eukaryota</taxon>
        <taxon>Metazoa</taxon>
        <taxon>Chordata</taxon>
        <taxon>Craniata</taxon>
        <taxon>Vertebrata</taxon>
        <taxon>Euteleostomi</taxon>
        <taxon>Mammalia</taxon>
        <taxon>Eutheria</taxon>
        <taxon>Euarchontoglires</taxon>
        <taxon>Glires</taxon>
        <taxon>Lagomorpha</taxon>
        <taxon>Leporidae</taxon>
        <taxon>Oryctolagus</taxon>
    </lineage>
</organism>
<feature type="transmembrane region" description="Helical" evidence="13">
    <location>
        <begin position="234"/>
        <end position="259"/>
    </location>
</feature>
<reference evidence="15" key="2">
    <citation type="submission" date="2025-08" db="UniProtKB">
        <authorList>
            <consortium name="Ensembl"/>
        </authorList>
    </citation>
    <scope>IDENTIFICATION</scope>
    <source>
        <strain evidence="15">Thorbecke</strain>
    </source>
</reference>
<keyword evidence="5 13" id="KW-0589">Pheromone response</keyword>
<keyword evidence="8 13" id="KW-0297">G-protein coupled receptor</keyword>
<dbReference type="SUPFAM" id="SSF81321">
    <property type="entry name" value="Family A G protein-coupled receptor-like"/>
    <property type="match status" value="1"/>
</dbReference>
<keyword evidence="6 13" id="KW-0812">Transmembrane</keyword>
<keyword evidence="12 13" id="KW-0807">Transducer</keyword>
<dbReference type="GO" id="GO:0007606">
    <property type="term" value="P:sensory perception of chemical stimulus"/>
    <property type="evidence" value="ECO:0007669"/>
    <property type="project" value="UniProtKB-ARBA"/>
</dbReference>
<accession>G1TKB9</accession>
<evidence type="ECO:0000256" key="3">
    <source>
        <dbReference type="ARBA" id="ARBA00010663"/>
    </source>
</evidence>
<dbReference type="FunFam" id="1.20.1070.10:FF:000033">
    <property type="entry name" value="Vomeronasal type-1 receptor"/>
    <property type="match status" value="1"/>
</dbReference>
<evidence type="ECO:0000256" key="8">
    <source>
        <dbReference type="ARBA" id="ARBA00023040"/>
    </source>
</evidence>
<keyword evidence="10 13" id="KW-0675">Receptor</keyword>
<feature type="domain" description="G-protein coupled receptors family 1 profile" evidence="14">
    <location>
        <begin position="22"/>
        <end position="285"/>
    </location>
</feature>
<dbReference type="InterPro" id="IPR004072">
    <property type="entry name" value="Vmron_rcpt_1"/>
</dbReference>
<evidence type="ECO:0000256" key="4">
    <source>
        <dbReference type="ARBA" id="ARBA00022475"/>
    </source>
</evidence>
<feature type="transmembrane region" description="Helical" evidence="13">
    <location>
        <begin position="265"/>
        <end position="287"/>
    </location>
</feature>
<evidence type="ECO:0000256" key="10">
    <source>
        <dbReference type="ARBA" id="ARBA00023170"/>
    </source>
</evidence>
<evidence type="ECO:0000256" key="6">
    <source>
        <dbReference type="ARBA" id="ARBA00022692"/>
    </source>
</evidence>
<keyword evidence="11" id="KW-0325">Glycoprotein</keyword>
<proteinExistence type="inferred from homology"/>
<reference evidence="15" key="3">
    <citation type="submission" date="2025-09" db="UniProtKB">
        <authorList>
            <consortium name="Ensembl"/>
        </authorList>
    </citation>
    <scope>IDENTIFICATION</scope>
    <source>
        <strain evidence="15">Thorbecke</strain>
    </source>
</reference>
<keyword evidence="16" id="KW-1185">Reference proteome</keyword>
<comment type="similarity">
    <text evidence="3 13">Belongs to the G-protein coupled receptor 1 family.</text>
</comment>
<name>G1TKB9_RABIT</name>
<sequence>MDFGDFILRLFFLAQNGIGVLGNTLLLSSYASTACAGHLLRPTHLIMANMAVANFLVLFFKGIPQMIFTWGVVYVLGDAACKLVYYIHRMARGLSLCTTCLLSVFQALTVSPAGGGWMRLKDIARRKVRFSCLLCWVSNLLMNFFIPLKIQARPRGLNSTSMQHYGLCSSETPKMAATKYTVLLTFPDVAFMVFMAAASAYMVLLLHRHHRRVRHVHSHSGAHRLSPETKATHTILLLAGTFIFFYFTNSVLTISHIYFSQSHLWLQHVPTFVAACYPTLSPLILMLRDPRAPTLCF</sequence>
<dbReference type="CTD" id="100311121"/>
<dbReference type="GO" id="GO:0019236">
    <property type="term" value="P:response to pheromone"/>
    <property type="evidence" value="ECO:0007669"/>
    <property type="project" value="UniProtKB-KW"/>
</dbReference>
<dbReference type="Proteomes" id="UP000001811">
    <property type="component" value="Unplaced"/>
</dbReference>
<evidence type="ECO:0000256" key="11">
    <source>
        <dbReference type="ARBA" id="ARBA00023180"/>
    </source>
</evidence>
<keyword evidence="9 13" id="KW-0472">Membrane</keyword>
<dbReference type="PANTHER" id="PTHR24062">
    <property type="entry name" value="VOMERONASAL TYPE-1 RECEPTOR"/>
    <property type="match status" value="1"/>
</dbReference>
<dbReference type="OrthoDB" id="9606139at2759"/>
<reference evidence="15 16" key="1">
    <citation type="journal article" date="2011" name="Nature">
        <title>A high-resolution map of human evolutionary constraint using 29 mammals.</title>
        <authorList>
            <person name="Lindblad-Toh K."/>
            <person name="Garber M."/>
            <person name="Zuk O."/>
            <person name="Lin M.F."/>
            <person name="Parker B.J."/>
            <person name="Washietl S."/>
            <person name="Kheradpour P."/>
            <person name="Ernst J."/>
            <person name="Jordan G."/>
            <person name="Mauceli E."/>
            <person name="Ward L.D."/>
            <person name="Lowe C.B."/>
            <person name="Holloway A.K."/>
            <person name="Clamp M."/>
            <person name="Gnerre S."/>
            <person name="Alfoldi J."/>
            <person name="Beal K."/>
            <person name="Chang J."/>
            <person name="Clawson H."/>
            <person name="Cuff J."/>
            <person name="Di Palma F."/>
            <person name="Fitzgerald S."/>
            <person name="Flicek P."/>
            <person name="Guttman M."/>
            <person name="Hubisz M.J."/>
            <person name="Jaffe D.B."/>
            <person name="Jungreis I."/>
            <person name="Kent W.J."/>
            <person name="Kostka D."/>
            <person name="Lara M."/>
            <person name="Martins A.L."/>
            <person name="Massingham T."/>
            <person name="Moltke I."/>
            <person name="Raney B.J."/>
            <person name="Rasmussen M.D."/>
            <person name="Robinson J."/>
            <person name="Stark A."/>
            <person name="Vilella A.J."/>
            <person name="Wen J."/>
            <person name="Xie X."/>
            <person name="Zody M.C."/>
            <person name="Baldwin J."/>
            <person name="Bloom T."/>
            <person name="Chin C.W."/>
            <person name="Heiman D."/>
            <person name="Nicol R."/>
            <person name="Nusbaum C."/>
            <person name="Young S."/>
            <person name="Wilkinson J."/>
            <person name="Worley K.C."/>
            <person name="Kovar C.L."/>
            <person name="Muzny D.M."/>
            <person name="Gibbs R.A."/>
            <person name="Cree A."/>
            <person name="Dihn H.H."/>
            <person name="Fowler G."/>
            <person name="Jhangiani S."/>
            <person name="Joshi V."/>
            <person name="Lee S."/>
            <person name="Lewis L.R."/>
            <person name="Nazareth L.V."/>
            <person name="Okwuonu G."/>
            <person name="Santibanez J."/>
            <person name="Warren W.C."/>
            <person name="Mardis E.R."/>
            <person name="Weinstock G.M."/>
            <person name="Wilson R.K."/>
            <person name="Delehaunty K."/>
            <person name="Dooling D."/>
            <person name="Fronik C."/>
            <person name="Fulton L."/>
            <person name="Fulton B."/>
            <person name="Graves T."/>
            <person name="Minx P."/>
            <person name="Sodergren E."/>
            <person name="Birney E."/>
            <person name="Margulies E.H."/>
            <person name="Herrero J."/>
            <person name="Green E.D."/>
            <person name="Haussler D."/>
            <person name="Siepel A."/>
            <person name="Goldman N."/>
            <person name="Pollard K.S."/>
            <person name="Pedersen J.S."/>
            <person name="Lander E.S."/>
            <person name="Kellis M."/>
        </authorList>
    </citation>
    <scope>NUCLEOTIDE SEQUENCE [LARGE SCALE GENOMIC DNA]</scope>
    <source>
        <strain evidence="16">Thorbecke</strain>
    </source>
</reference>
<dbReference type="HOGENOM" id="CLU_058641_1_0_1"/>
<dbReference type="AlphaFoldDB" id="G1TKB9"/>
<evidence type="ECO:0000256" key="13">
    <source>
        <dbReference type="RuleBase" id="RU364061"/>
    </source>
</evidence>
<evidence type="ECO:0000313" key="15">
    <source>
        <dbReference type="Ensembl" id="ENSOCUP00000017404.2"/>
    </source>
</evidence>
<evidence type="ECO:0000259" key="14">
    <source>
        <dbReference type="PROSITE" id="PS50262"/>
    </source>
</evidence>
<gene>
    <name evidence="15" type="primary">ORYCUNV1R1671</name>
</gene>
<evidence type="ECO:0000256" key="7">
    <source>
        <dbReference type="ARBA" id="ARBA00022989"/>
    </source>
</evidence>
<evidence type="ECO:0000256" key="5">
    <source>
        <dbReference type="ARBA" id="ARBA00022507"/>
    </source>
</evidence>
<dbReference type="InterPro" id="IPR017452">
    <property type="entry name" value="GPCR_Rhodpsn_7TM"/>
</dbReference>
<dbReference type="Ensembl" id="ENSOCUT00000026146.2">
    <property type="protein sequence ID" value="ENSOCUP00000017404.2"/>
    <property type="gene ID" value="ENSOCUG00000034983.1"/>
</dbReference>
<feature type="transmembrane region" description="Helical" evidence="13">
    <location>
        <begin position="128"/>
        <end position="146"/>
    </location>
</feature>